<keyword evidence="2" id="KW-1185">Reference proteome</keyword>
<reference evidence="1 2" key="1">
    <citation type="submission" date="2019-05" db="EMBL/GenBank/DDBJ databases">
        <title>Hymenobacter edaphi sp. nov., isolated from abandoned arsenic-contaminated farmland soil.</title>
        <authorList>
            <person name="Nie L."/>
        </authorList>
    </citation>
    <scope>NUCLEOTIDE SEQUENCE [LARGE SCALE GENOMIC DNA]</scope>
    <source>
        <strain evidence="1 2">1-3-3-8</strain>
    </source>
</reference>
<protein>
    <submittedName>
        <fullName evidence="1">DUF2695 domain-containing protein</fullName>
    </submittedName>
</protein>
<dbReference type="EMBL" id="VAJM01000005">
    <property type="protein sequence ID" value="TLM92329.1"/>
    <property type="molecule type" value="Genomic_DNA"/>
</dbReference>
<sequence length="99" mass="10936">MLTVTDPARRPQPAPFLLQQRAALLTNLPLTTEQLAELFGYLAPRLAMQGCDHSLGHTRCFAAAQGLRFEPLRQFLGQHDGTCDCAVLARVEARYATIL</sequence>
<dbReference type="Proteomes" id="UP000305517">
    <property type="component" value="Unassembled WGS sequence"/>
</dbReference>
<comment type="caution">
    <text evidence="1">The sequence shown here is derived from an EMBL/GenBank/DDBJ whole genome shotgun (WGS) entry which is preliminary data.</text>
</comment>
<evidence type="ECO:0000313" key="1">
    <source>
        <dbReference type="EMBL" id="TLM92329.1"/>
    </source>
</evidence>
<dbReference type="InterPro" id="IPR024248">
    <property type="entry name" value="DUF2695"/>
</dbReference>
<accession>A0A5R8WQE4</accession>
<organism evidence="1 2">
    <name type="scientific">Hymenobacter jeollabukensis</name>
    <dbReference type="NCBI Taxonomy" id="2025313"/>
    <lineage>
        <taxon>Bacteria</taxon>
        <taxon>Pseudomonadati</taxon>
        <taxon>Bacteroidota</taxon>
        <taxon>Cytophagia</taxon>
        <taxon>Cytophagales</taxon>
        <taxon>Hymenobacteraceae</taxon>
        <taxon>Hymenobacter</taxon>
    </lineage>
</organism>
<proteinExistence type="predicted"/>
<dbReference type="OrthoDB" id="95751at2"/>
<dbReference type="Pfam" id="PF10905">
    <property type="entry name" value="DUF2695"/>
    <property type="match status" value="1"/>
</dbReference>
<dbReference type="AlphaFoldDB" id="A0A5R8WQE4"/>
<evidence type="ECO:0000313" key="2">
    <source>
        <dbReference type="Proteomes" id="UP000305517"/>
    </source>
</evidence>
<gene>
    <name evidence="1" type="ORF">FDY95_12915</name>
</gene>
<name>A0A5R8WQE4_9BACT</name>
<dbReference type="RefSeq" id="WP_138078181.1">
    <property type="nucleotide sequence ID" value="NZ_VAJM01000005.1"/>
</dbReference>